<sequence>MTAPWQANPVDDIIIVTNDHIADCRLGSKTSTRSRTPQGPISMDYVDYERNMENSDVSLRSDSEFDRGEDPLMEVEEVLYGDSPSVSDTASADYKSDEPLVPKGSPKAPPRARHSEASKLHHPNLTGRQVRKGYFQSERIDRRHPTSVAILGFISPAICSPRLHQATSA</sequence>
<gene>
    <name evidence="2" type="ORF">P4O66_002106</name>
</gene>
<dbReference type="Proteomes" id="UP001239994">
    <property type="component" value="Unassembled WGS sequence"/>
</dbReference>
<evidence type="ECO:0000313" key="2">
    <source>
        <dbReference type="EMBL" id="KAK1791062.1"/>
    </source>
</evidence>
<proteinExistence type="predicted"/>
<reference evidence="2" key="1">
    <citation type="submission" date="2023-03" db="EMBL/GenBank/DDBJ databases">
        <title>Electrophorus voltai genome.</title>
        <authorList>
            <person name="Bian C."/>
        </authorList>
    </citation>
    <scope>NUCLEOTIDE SEQUENCE</scope>
    <source>
        <strain evidence="2">CB-2022</strain>
        <tissue evidence="2">Muscle</tissue>
    </source>
</reference>
<accession>A0AAD8Z219</accession>
<dbReference type="AlphaFoldDB" id="A0AAD8Z219"/>
<evidence type="ECO:0000313" key="3">
    <source>
        <dbReference type="Proteomes" id="UP001239994"/>
    </source>
</evidence>
<feature type="region of interest" description="Disordered" evidence="1">
    <location>
        <begin position="80"/>
        <end position="129"/>
    </location>
</feature>
<dbReference type="EMBL" id="JAROKS010000020">
    <property type="protein sequence ID" value="KAK1791062.1"/>
    <property type="molecule type" value="Genomic_DNA"/>
</dbReference>
<protein>
    <submittedName>
        <fullName evidence="2">Uncharacterized protein</fullName>
    </submittedName>
</protein>
<evidence type="ECO:0000256" key="1">
    <source>
        <dbReference type="SAM" id="MobiDB-lite"/>
    </source>
</evidence>
<comment type="caution">
    <text evidence="2">The sequence shown here is derived from an EMBL/GenBank/DDBJ whole genome shotgun (WGS) entry which is preliminary data.</text>
</comment>
<keyword evidence="3" id="KW-1185">Reference proteome</keyword>
<organism evidence="2 3">
    <name type="scientific">Electrophorus voltai</name>
    <dbReference type="NCBI Taxonomy" id="2609070"/>
    <lineage>
        <taxon>Eukaryota</taxon>
        <taxon>Metazoa</taxon>
        <taxon>Chordata</taxon>
        <taxon>Craniata</taxon>
        <taxon>Vertebrata</taxon>
        <taxon>Euteleostomi</taxon>
        <taxon>Actinopterygii</taxon>
        <taxon>Neopterygii</taxon>
        <taxon>Teleostei</taxon>
        <taxon>Ostariophysi</taxon>
        <taxon>Gymnotiformes</taxon>
        <taxon>Gymnotoidei</taxon>
        <taxon>Gymnotidae</taxon>
        <taxon>Electrophorus</taxon>
    </lineage>
</organism>
<name>A0AAD8Z219_9TELE</name>